<dbReference type="GO" id="GO:0003824">
    <property type="term" value="F:catalytic activity"/>
    <property type="evidence" value="ECO:0007669"/>
    <property type="project" value="InterPro"/>
</dbReference>
<name>A0A1I6P2C9_9RHOB</name>
<dbReference type="EMBL" id="FOZW01000001">
    <property type="protein sequence ID" value="SFS34248.1"/>
    <property type="molecule type" value="Genomic_DNA"/>
</dbReference>
<dbReference type="InterPro" id="IPR052716">
    <property type="entry name" value="MOSC_domain"/>
</dbReference>
<dbReference type="Gene3D" id="2.40.33.20">
    <property type="entry name" value="PK beta-barrel domain-like"/>
    <property type="match status" value="1"/>
</dbReference>
<organism evidence="2 3">
    <name type="scientific">Alloyangia pacifica</name>
    <dbReference type="NCBI Taxonomy" id="311180"/>
    <lineage>
        <taxon>Bacteria</taxon>
        <taxon>Pseudomonadati</taxon>
        <taxon>Pseudomonadota</taxon>
        <taxon>Alphaproteobacteria</taxon>
        <taxon>Rhodobacterales</taxon>
        <taxon>Roseobacteraceae</taxon>
        <taxon>Alloyangia</taxon>
    </lineage>
</organism>
<gene>
    <name evidence="2" type="ORF">SAMN04488050_101262</name>
</gene>
<evidence type="ECO:0000313" key="2">
    <source>
        <dbReference type="EMBL" id="SFS34248.1"/>
    </source>
</evidence>
<dbReference type="PANTHER" id="PTHR36930:SF1">
    <property type="entry name" value="MOSC DOMAIN-CONTAINING PROTEIN"/>
    <property type="match status" value="1"/>
</dbReference>
<evidence type="ECO:0000259" key="1">
    <source>
        <dbReference type="PROSITE" id="PS51340"/>
    </source>
</evidence>
<dbReference type="STRING" id="311180.SAMN04488050_101262"/>
<dbReference type="PROSITE" id="PS51340">
    <property type="entry name" value="MOSC"/>
    <property type="match status" value="1"/>
</dbReference>
<dbReference type="PANTHER" id="PTHR36930">
    <property type="entry name" value="METAL-SULFUR CLUSTER BIOSYNTHESIS PROTEINS YUAD-RELATED"/>
    <property type="match status" value="1"/>
</dbReference>
<evidence type="ECO:0000313" key="3">
    <source>
        <dbReference type="Proteomes" id="UP000199392"/>
    </source>
</evidence>
<proteinExistence type="predicted"/>
<dbReference type="SUPFAM" id="SSF50800">
    <property type="entry name" value="PK beta-barrel domain-like"/>
    <property type="match status" value="1"/>
</dbReference>
<reference evidence="3" key="1">
    <citation type="submission" date="2016-10" db="EMBL/GenBank/DDBJ databases">
        <authorList>
            <person name="Varghese N."/>
            <person name="Submissions S."/>
        </authorList>
    </citation>
    <scope>NUCLEOTIDE SEQUENCE [LARGE SCALE GENOMIC DNA]</scope>
    <source>
        <strain evidence="3">DSM 26894</strain>
    </source>
</reference>
<keyword evidence="3" id="KW-1185">Reference proteome</keyword>
<dbReference type="RefSeq" id="WP_245696114.1">
    <property type="nucleotide sequence ID" value="NZ_FNCL01000008.1"/>
</dbReference>
<protein>
    <submittedName>
        <fullName evidence="2">MOSC domain</fullName>
    </submittedName>
</protein>
<dbReference type="GO" id="GO:0030170">
    <property type="term" value="F:pyridoxal phosphate binding"/>
    <property type="evidence" value="ECO:0007669"/>
    <property type="project" value="InterPro"/>
</dbReference>
<dbReference type="GO" id="GO:0030151">
    <property type="term" value="F:molybdenum ion binding"/>
    <property type="evidence" value="ECO:0007669"/>
    <property type="project" value="InterPro"/>
</dbReference>
<dbReference type="Proteomes" id="UP000199392">
    <property type="component" value="Unassembled WGS sequence"/>
</dbReference>
<dbReference type="AlphaFoldDB" id="A0A1I6P2C9"/>
<dbReference type="Pfam" id="PF03473">
    <property type="entry name" value="MOSC"/>
    <property type="match status" value="1"/>
</dbReference>
<dbReference type="InterPro" id="IPR005302">
    <property type="entry name" value="MoCF_Sase_C"/>
</dbReference>
<dbReference type="InterPro" id="IPR011037">
    <property type="entry name" value="Pyrv_Knase-like_insert_dom_sf"/>
</dbReference>
<feature type="domain" description="MOSC" evidence="1">
    <location>
        <begin position="36"/>
        <end position="161"/>
    </location>
</feature>
<accession>A0A1I6P2C9</accession>
<sequence length="161" mass="16677">MKSSGEPGSLKALLATHHAPGRLDWIGLRAARLAPLQSVRAVRITEAGLDGDHGRTGKRAVTLIQAEHLPVIAALCGLEAVTPAVLRRNLVISGINLSALRGQEILLGEVRLRLTTVCAPCSRMEAALGPGGYNAIRSHGGWCAEVISGGGISLGDSLLPA</sequence>